<evidence type="ECO:0000256" key="7">
    <source>
        <dbReference type="HAMAP-Rule" id="MF_02065"/>
    </source>
</evidence>
<organism evidence="8 9">
    <name type="scientific">Roseovarius faecimaris</name>
    <dbReference type="NCBI Taxonomy" id="2494550"/>
    <lineage>
        <taxon>Bacteria</taxon>
        <taxon>Pseudomonadati</taxon>
        <taxon>Pseudomonadota</taxon>
        <taxon>Alphaproteobacteria</taxon>
        <taxon>Rhodobacterales</taxon>
        <taxon>Roseobacteraceae</taxon>
        <taxon>Roseovarius</taxon>
    </lineage>
</organism>
<dbReference type="GO" id="GO:0009252">
    <property type="term" value="P:peptidoglycan biosynthetic process"/>
    <property type="evidence" value="ECO:0007669"/>
    <property type="project" value="UniProtKB-UniRule"/>
</dbReference>
<evidence type="ECO:0000256" key="6">
    <source>
        <dbReference type="ARBA" id="ARBA00023316"/>
    </source>
</evidence>
<dbReference type="GO" id="GO:0005886">
    <property type="term" value="C:plasma membrane"/>
    <property type="evidence" value="ECO:0007669"/>
    <property type="project" value="UniProtKB-UniRule"/>
</dbReference>
<dbReference type="GO" id="GO:0071555">
    <property type="term" value="P:cell wall organization"/>
    <property type="evidence" value="ECO:0007669"/>
    <property type="project" value="UniProtKB-KW"/>
</dbReference>
<sequence>MWRHITSNVLTFLVVAVFLLGGVILWGQSSYNAVGPLKEQICLQVPGGSSMRRIAQDLEKEGAVSSASVFRIGADYTDKSSQLKAGSWLIPQGASMAEIADIITRGGASTCGTEVVYRIGVTRSQIQVRELDPATNRFVEKAEFNPAEDAVPTEFREVRAKADTRYRVAIAEGVTSWQIVEGLKAVDVLEGEVAEIPPEGSLAPDSYEVAAGDTREALLERMRRAQDTLLAQAWQNRADGLPLADPYEALILASIIEKETGVAEERGQVASVFVNRLNQGMRLQTDPTVIYGVTKGQGVLGRGLRQSELRAETPWNTYVIDGLPPTPIANPGRASLEAAVNPDQTPYIFFVADGTGGHAFAVTLDEHNANVARWREIEAERAAQEAEENQ</sequence>
<keyword evidence="3 7" id="KW-1133">Transmembrane helix</keyword>
<dbReference type="OrthoDB" id="9814591at2"/>
<dbReference type="AlphaFoldDB" id="A0A6I6IRV5"/>
<reference evidence="9" key="1">
    <citation type="submission" date="2018-12" db="EMBL/GenBank/DDBJ databases">
        <title>Complete genome sequence of Roseovarius sp. MME-070.</title>
        <authorList>
            <person name="Nam Y.-D."/>
            <person name="Kang J."/>
            <person name="Chung W.-H."/>
            <person name="Park Y.S."/>
        </authorList>
    </citation>
    <scope>NUCLEOTIDE SEQUENCE [LARGE SCALE GENOMIC DNA]</scope>
    <source>
        <strain evidence="9">MME-070</strain>
    </source>
</reference>
<comment type="similarity">
    <text evidence="7">Belongs to the transglycosylase MltG family.</text>
</comment>
<dbReference type="CDD" id="cd08010">
    <property type="entry name" value="MltG_like"/>
    <property type="match status" value="1"/>
</dbReference>
<keyword evidence="2 7" id="KW-0812">Transmembrane</keyword>
<evidence type="ECO:0000313" key="9">
    <source>
        <dbReference type="Proteomes" id="UP000428330"/>
    </source>
</evidence>
<dbReference type="KEGG" id="rom:EI983_10110"/>
<dbReference type="Proteomes" id="UP000428330">
    <property type="component" value="Chromosome"/>
</dbReference>
<comment type="catalytic activity">
    <reaction evidence="7">
        <text>a peptidoglycan chain = a peptidoglycan chain with N-acetyl-1,6-anhydromuramyl-[peptide] at the reducing end + a peptidoglycan chain with N-acetylglucosamine at the non-reducing end.</text>
        <dbReference type="EC" id="4.2.2.29"/>
    </reaction>
</comment>
<dbReference type="Gene3D" id="3.30.1490.480">
    <property type="entry name" value="Endolytic murein transglycosylase"/>
    <property type="match status" value="1"/>
</dbReference>
<dbReference type="GO" id="GO:0008932">
    <property type="term" value="F:lytic endotransglycosylase activity"/>
    <property type="evidence" value="ECO:0007669"/>
    <property type="project" value="UniProtKB-UniRule"/>
</dbReference>
<dbReference type="RefSeq" id="WP_157707293.1">
    <property type="nucleotide sequence ID" value="NZ_CP034348.1"/>
</dbReference>
<protein>
    <recommendedName>
        <fullName evidence="7">Endolytic murein transglycosylase</fullName>
        <ecNumber evidence="7">4.2.2.29</ecNumber>
    </recommendedName>
    <alternativeName>
        <fullName evidence="7">Peptidoglycan lytic transglycosylase</fullName>
    </alternativeName>
    <alternativeName>
        <fullName evidence="7">Peptidoglycan polymerization terminase</fullName>
    </alternativeName>
</protein>
<feature type="site" description="Important for catalytic activity" evidence="7">
    <location>
        <position position="259"/>
    </location>
</feature>
<keyword evidence="6 7" id="KW-0961">Cell wall biogenesis/degradation</keyword>
<keyword evidence="7" id="KW-0997">Cell inner membrane</keyword>
<keyword evidence="4 7" id="KW-0472">Membrane</keyword>
<evidence type="ECO:0000256" key="1">
    <source>
        <dbReference type="ARBA" id="ARBA00022475"/>
    </source>
</evidence>
<gene>
    <name evidence="7 8" type="primary">mltG</name>
    <name evidence="8" type="ORF">EI983_10110</name>
</gene>
<dbReference type="InterPro" id="IPR003770">
    <property type="entry name" value="MLTG-like"/>
</dbReference>
<evidence type="ECO:0000256" key="4">
    <source>
        <dbReference type="ARBA" id="ARBA00023136"/>
    </source>
</evidence>
<dbReference type="HAMAP" id="MF_02065">
    <property type="entry name" value="MltG"/>
    <property type="match status" value="1"/>
</dbReference>
<accession>A0A6I6IRV5</accession>
<dbReference type="PANTHER" id="PTHR30518:SF2">
    <property type="entry name" value="ENDOLYTIC MUREIN TRANSGLYCOSYLASE"/>
    <property type="match status" value="1"/>
</dbReference>
<dbReference type="NCBIfam" id="TIGR00247">
    <property type="entry name" value="endolytic transglycosylase MltG"/>
    <property type="match status" value="1"/>
</dbReference>
<dbReference type="EMBL" id="CP034348">
    <property type="protein sequence ID" value="QGX98611.1"/>
    <property type="molecule type" value="Genomic_DNA"/>
</dbReference>
<evidence type="ECO:0000256" key="3">
    <source>
        <dbReference type="ARBA" id="ARBA00022989"/>
    </source>
</evidence>
<name>A0A6I6IRV5_9RHOB</name>
<dbReference type="PANTHER" id="PTHR30518">
    <property type="entry name" value="ENDOLYTIC MUREIN TRANSGLYCOSYLASE"/>
    <property type="match status" value="1"/>
</dbReference>
<keyword evidence="5 7" id="KW-0456">Lyase</keyword>
<comment type="function">
    <text evidence="7">Functions as a peptidoglycan terminase that cleaves nascent peptidoglycan strands endolytically to terminate their elongation.</text>
</comment>
<proteinExistence type="inferred from homology"/>
<keyword evidence="1 7" id="KW-1003">Cell membrane</keyword>
<evidence type="ECO:0000256" key="5">
    <source>
        <dbReference type="ARBA" id="ARBA00023239"/>
    </source>
</evidence>
<dbReference type="Gene3D" id="3.30.160.60">
    <property type="entry name" value="Classic Zinc Finger"/>
    <property type="match status" value="1"/>
</dbReference>
<dbReference type="EC" id="4.2.2.29" evidence="7"/>
<evidence type="ECO:0000313" key="8">
    <source>
        <dbReference type="EMBL" id="QGX98611.1"/>
    </source>
</evidence>
<evidence type="ECO:0000256" key="2">
    <source>
        <dbReference type="ARBA" id="ARBA00022692"/>
    </source>
</evidence>
<keyword evidence="9" id="KW-1185">Reference proteome</keyword>
<dbReference type="Pfam" id="PF02618">
    <property type="entry name" value="YceG"/>
    <property type="match status" value="1"/>
</dbReference>